<sequence length="280" mass="31877">MVSKSVECNPTQESQAGSSKFKRDTRSKGNGRADKVIELEVDNGDDTDDYDLDSSSSSSDEDEIYDSDSEVEDDDTLFDVYVENDEEFDGCNAFELTKEHAAVVDELGDEDVVSSDDLRSIDSESDGDNGRVKHSVFNEKTDMVNPTFKVGMEFKSHTLFRDAVKEHAIKWGKEITFSKSDKRQVRVGCKKGCPWTIYCAYVPNDEVYRVKTFVDQHDCVRSFNVPWVSTKWIVKNYAERIGKNLTWPIPSLIETIESENTVKINHQKAYRANRIAMQML</sequence>
<accession>A0ACB7ZII2</accession>
<comment type="caution">
    <text evidence="1">The sequence shown here is derived from an EMBL/GenBank/DDBJ whole genome shotgun (WGS) entry which is preliminary data.</text>
</comment>
<keyword evidence="2" id="KW-1185">Reference proteome</keyword>
<evidence type="ECO:0000313" key="1">
    <source>
        <dbReference type="EMBL" id="KAH7865657.1"/>
    </source>
</evidence>
<organism evidence="1 2">
    <name type="scientific">Vaccinium darrowii</name>
    <dbReference type="NCBI Taxonomy" id="229202"/>
    <lineage>
        <taxon>Eukaryota</taxon>
        <taxon>Viridiplantae</taxon>
        <taxon>Streptophyta</taxon>
        <taxon>Embryophyta</taxon>
        <taxon>Tracheophyta</taxon>
        <taxon>Spermatophyta</taxon>
        <taxon>Magnoliopsida</taxon>
        <taxon>eudicotyledons</taxon>
        <taxon>Gunneridae</taxon>
        <taxon>Pentapetalae</taxon>
        <taxon>asterids</taxon>
        <taxon>Ericales</taxon>
        <taxon>Ericaceae</taxon>
        <taxon>Vaccinioideae</taxon>
        <taxon>Vaccinieae</taxon>
        <taxon>Vaccinium</taxon>
    </lineage>
</organism>
<protein>
    <submittedName>
        <fullName evidence="1">Uncharacterized protein</fullName>
    </submittedName>
</protein>
<evidence type="ECO:0000313" key="2">
    <source>
        <dbReference type="Proteomes" id="UP000828048"/>
    </source>
</evidence>
<dbReference type="EMBL" id="CM037159">
    <property type="protein sequence ID" value="KAH7865657.1"/>
    <property type="molecule type" value="Genomic_DNA"/>
</dbReference>
<proteinExistence type="predicted"/>
<name>A0ACB7ZII2_9ERIC</name>
<dbReference type="Proteomes" id="UP000828048">
    <property type="component" value="Chromosome 9"/>
</dbReference>
<reference evidence="1 2" key="1">
    <citation type="journal article" date="2021" name="Hortic Res">
        <title>High-quality reference genome and annotation aids understanding of berry development for evergreen blueberry (Vaccinium darrowii).</title>
        <authorList>
            <person name="Yu J."/>
            <person name="Hulse-Kemp A.M."/>
            <person name="Babiker E."/>
            <person name="Staton M."/>
        </authorList>
    </citation>
    <scope>NUCLEOTIDE SEQUENCE [LARGE SCALE GENOMIC DNA]</scope>
    <source>
        <strain evidence="2">cv. NJ 8807/NJ 8810</strain>
        <tissue evidence="1">Young leaf</tissue>
    </source>
</reference>
<gene>
    <name evidence="1" type="ORF">Vadar_009433</name>
</gene>